<dbReference type="InterPro" id="IPR039420">
    <property type="entry name" value="WalR-like"/>
</dbReference>
<dbReference type="SUPFAM" id="SSF46894">
    <property type="entry name" value="C-terminal effector domain of the bipartite response regulators"/>
    <property type="match status" value="1"/>
</dbReference>
<dbReference type="InterPro" id="IPR036388">
    <property type="entry name" value="WH-like_DNA-bd_sf"/>
</dbReference>
<evidence type="ECO:0000256" key="3">
    <source>
        <dbReference type="ARBA" id="ARBA00023163"/>
    </source>
</evidence>
<dbReference type="GO" id="GO:0006355">
    <property type="term" value="P:regulation of DNA-templated transcription"/>
    <property type="evidence" value="ECO:0007669"/>
    <property type="project" value="InterPro"/>
</dbReference>
<dbReference type="SMART" id="SM00448">
    <property type="entry name" value="REC"/>
    <property type="match status" value="1"/>
</dbReference>
<dbReference type="PROSITE" id="PS00622">
    <property type="entry name" value="HTH_LUXR_1"/>
    <property type="match status" value="1"/>
</dbReference>
<evidence type="ECO:0000313" key="7">
    <source>
        <dbReference type="EMBL" id="BBH26712.1"/>
    </source>
</evidence>
<feature type="domain" description="Response regulatory" evidence="6">
    <location>
        <begin position="5"/>
        <end position="122"/>
    </location>
</feature>
<protein>
    <submittedName>
        <fullName evidence="7">DNA-binding response regulator</fullName>
    </submittedName>
</protein>
<reference evidence="7 8" key="1">
    <citation type="submission" date="2018-11" db="EMBL/GenBank/DDBJ databases">
        <title>Novel Erysipelotrichaceae bacterium isolated from small intestine of a swine.</title>
        <authorList>
            <person name="Kim J.S."/>
            <person name="Choe H."/>
            <person name="Lee Y.R."/>
            <person name="Kim K.M."/>
            <person name="Park D.S."/>
        </authorList>
    </citation>
    <scope>NUCLEOTIDE SEQUENCE [LARGE SCALE GENOMIC DNA]</scope>
    <source>
        <strain evidence="7 8">SG0102</strain>
    </source>
</reference>
<dbReference type="InterPro" id="IPR011006">
    <property type="entry name" value="CheY-like_superfamily"/>
</dbReference>
<dbReference type="RefSeq" id="WP_125119543.1">
    <property type="nucleotide sequence ID" value="NZ_AP019309.1"/>
</dbReference>
<keyword evidence="8" id="KW-1185">Reference proteome</keyword>
<keyword evidence="4" id="KW-0597">Phosphoprotein</keyword>
<dbReference type="InterPro" id="IPR000792">
    <property type="entry name" value="Tscrpt_reg_LuxR_C"/>
</dbReference>
<evidence type="ECO:0000256" key="2">
    <source>
        <dbReference type="ARBA" id="ARBA00023125"/>
    </source>
</evidence>
<evidence type="ECO:0000313" key="8">
    <source>
        <dbReference type="Proteomes" id="UP000268059"/>
    </source>
</evidence>
<gene>
    <name evidence="7" type="ORF">SG0102_16460</name>
</gene>
<dbReference type="PROSITE" id="PS50110">
    <property type="entry name" value="RESPONSE_REGULATORY"/>
    <property type="match status" value="1"/>
</dbReference>
<organism evidence="7 8">
    <name type="scientific">Intestinibaculum porci</name>
    <dbReference type="NCBI Taxonomy" id="2487118"/>
    <lineage>
        <taxon>Bacteria</taxon>
        <taxon>Bacillati</taxon>
        <taxon>Bacillota</taxon>
        <taxon>Erysipelotrichia</taxon>
        <taxon>Erysipelotrichales</taxon>
        <taxon>Erysipelotrichaceae</taxon>
        <taxon>Intestinibaculum</taxon>
    </lineage>
</organism>
<dbReference type="Pfam" id="PF00072">
    <property type="entry name" value="Response_reg"/>
    <property type="match status" value="1"/>
</dbReference>
<keyword evidence="2 7" id="KW-0238">DNA-binding</keyword>
<evidence type="ECO:0000256" key="4">
    <source>
        <dbReference type="PROSITE-ProRule" id="PRU00169"/>
    </source>
</evidence>
<name>A0A3G9J862_9FIRM</name>
<dbReference type="Proteomes" id="UP000268059">
    <property type="component" value="Chromosome"/>
</dbReference>
<dbReference type="Pfam" id="PF00196">
    <property type="entry name" value="GerE"/>
    <property type="match status" value="1"/>
</dbReference>
<dbReference type="CDD" id="cd06170">
    <property type="entry name" value="LuxR_C_like"/>
    <property type="match status" value="1"/>
</dbReference>
<sequence length="211" mass="23637">MKKVKVLIVDDANMSREMLKMVIEKEERYEVVDAIKSARFSDVYIAHKAIDLVLMDILMPDGSFGLAAAKAMKRINPDIKIIAITSMPEVSWMDQAREIGIESFWYKENSIHSFIDVMDRTMQGESIYPTDVPVTSIGLAKSYEFTARELEVLRLMTSGATNAAIGDALCMSENTVKTHIRHMLEKTGCENRTELAIKARVSGLVIGDKQS</sequence>
<dbReference type="PANTHER" id="PTHR43214">
    <property type="entry name" value="TWO-COMPONENT RESPONSE REGULATOR"/>
    <property type="match status" value="1"/>
</dbReference>
<dbReference type="Gene3D" id="1.10.10.10">
    <property type="entry name" value="Winged helix-like DNA-binding domain superfamily/Winged helix DNA-binding domain"/>
    <property type="match status" value="1"/>
</dbReference>
<dbReference type="InParanoid" id="A0A3G9J862"/>
<feature type="modified residue" description="4-aspartylphosphate" evidence="4">
    <location>
        <position position="56"/>
    </location>
</feature>
<keyword evidence="1" id="KW-0805">Transcription regulation</keyword>
<dbReference type="OrthoDB" id="1825091at2"/>
<dbReference type="PANTHER" id="PTHR43214:SF37">
    <property type="entry name" value="TRANSCRIPTIONAL REGULATORY PROTEIN YDFI"/>
    <property type="match status" value="1"/>
</dbReference>
<dbReference type="EMBL" id="AP019309">
    <property type="protein sequence ID" value="BBH26712.1"/>
    <property type="molecule type" value="Genomic_DNA"/>
</dbReference>
<evidence type="ECO:0000259" key="6">
    <source>
        <dbReference type="PROSITE" id="PS50110"/>
    </source>
</evidence>
<accession>A0A3G9J862</accession>
<proteinExistence type="predicted"/>
<dbReference type="Gene3D" id="3.40.50.2300">
    <property type="match status" value="1"/>
</dbReference>
<dbReference type="SUPFAM" id="SSF52172">
    <property type="entry name" value="CheY-like"/>
    <property type="match status" value="1"/>
</dbReference>
<feature type="domain" description="HTH luxR-type" evidence="5">
    <location>
        <begin position="138"/>
        <end position="203"/>
    </location>
</feature>
<dbReference type="PRINTS" id="PR00038">
    <property type="entry name" value="HTHLUXR"/>
</dbReference>
<evidence type="ECO:0000256" key="1">
    <source>
        <dbReference type="ARBA" id="ARBA00023015"/>
    </source>
</evidence>
<dbReference type="GO" id="GO:0000160">
    <property type="term" value="P:phosphorelay signal transduction system"/>
    <property type="evidence" value="ECO:0007669"/>
    <property type="project" value="InterPro"/>
</dbReference>
<dbReference type="PROSITE" id="PS50043">
    <property type="entry name" value="HTH_LUXR_2"/>
    <property type="match status" value="1"/>
</dbReference>
<evidence type="ECO:0000259" key="5">
    <source>
        <dbReference type="PROSITE" id="PS50043"/>
    </source>
</evidence>
<dbReference type="KEGG" id="ebm:SG0102_16460"/>
<dbReference type="AlphaFoldDB" id="A0A3G9J862"/>
<dbReference type="InterPro" id="IPR016032">
    <property type="entry name" value="Sig_transdc_resp-reg_C-effctor"/>
</dbReference>
<dbReference type="SMART" id="SM00421">
    <property type="entry name" value="HTH_LUXR"/>
    <property type="match status" value="1"/>
</dbReference>
<dbReference type="InterPro" id="IPR001789">
    <property type="entry name" value="Sig_transdc_resp-reg_receiver"/>
</dbReference>
<dbReference type="GO" id="GO:0003677">
    <property type="term" value="F:DNA binding"/>
    <property type="evidence" value="ECO:0007669"/>
    <property type="project" value="UniProtKB-KW"/>
</dbReference>
<keyword evidence="3" id="KW-0804">Transcription</keyword>